<dbReference type="PROSITE" id="PS51257">
    <property type="entry name" value="PROKAR_LIPOPROTEIN"/>
    <property type="match status" value="1"/>
</dbReference>
<evidence type="ECO:0000313" key="2">
    <source>
        <dbReference type="Proteomes" id="UP000076532"/>
    </source>
</evidence>
<gene>
    <name evidence="1" type="ORF">FIBSPDRAFT_861805</name>
</gene>
<feature type="non-terminal residue" evidence="1">
    <location>
        <position position="1"/>
    </location>
</feature>
<dbReference type="EMBL" id="KV417556">
    <property type="protein sequence ID" value="KZP20292.1"/>
    <property type="molecule type" value="Genomic_DNA"/>
</dbReference>
<name>A0A166IY60_9AGAM</name>
<sequence length="53" mass="5753">MLMDRLPAESMTIHGATLGCGRRTMNTAMPPRHDAGRAPHALMYAVEVVQSTT</sequence>
<keyword evidence="2" id="KW-1185">Reference proteome</keyword>
<protein>
    <submittedName>
        <fullName evidence="1">Uncharacterized protein</fullName>
    </submittedName>
</protein>
<organism evidence="1 2">
    <name type="scientific">Athelia psychrophila</name>
    <dbReference type="NCBI Taxonomy" id="1759441"/>
    <lineage>
        <taxon>Eukaryota</taxon>
        <taxon>Fungi</taxon>
        <taxon>Dikarya</taxon>
        <taxon>Basidiomycota</taxon>
        <taxon>Agaricomycotina</taxon>
        <taxon>Agaricomycetes</taxon>
        <taxon>Agaricomycetidae</taxon>
        <taxon>Atheliales</taxon>
        <taxon>Atheliaceae</taxon>
        <taxon>Athelia</taxon>
    </lineage>
</organism>
<accession>A0A166IY60</accession>
<dbReference type="Proteomes" id="UP000076532">
    <property type="component" value="Unassembled WGS sequence"/>
</dbReference>
<evidence type="ECO:0000313" key="1">
    <source>
        <dbReference type="EMBL" id="KZP20292.1"/>
    </source>
</evidence>
<dbReference type="AlphaFoldDB" id="A0A166IY60"/>
<reference evidence="1 2" key="1">
    <citation type="journal article" date="2016" name="Mol. Biol. Evol.">
        <title>Comparative Genomics of Early-Diverging Mushroom-Forming Fungi Provides Insights into the Origins of Lignocellulose Decay Capabilities.</title>
        <authorList>
            <person name="Nagy L.G."/>
            <person name="Riley R."/>
            <person name="Tritt A."/>
            <person name="Adam C."/>
            <person name="Daum C."/>
            <person name="Floudas D."/>
            <person name="Sun H."/>
            <person name="Yadav J.S."/>
            <person name="Pangilinan J."/>
            <person name="Larsson K.H."/>
            <person name="Matsuura K."/>
            <person name="Barry K."/>
            <person name="Labutti K."/>
            <person name="Kuo R."/>
            <person name="Ohm R.A."/>
            <person name="Bhattacharya S.S."/>
            <person name="Shirouzu T."/>
            <person name="Yoshinaga Y."/>
            <person name="Martin F.M."/>
            <person name="Grigoriev I.V."/>
            <person name="Hibbett D.S."/>
        </authorList>
    </citation>
    <scope>NUCLEOTIDE SEQUENCE [LARGE SCALE GENOMIC DNA]</scope>
    <source>
        <strain evidence="1 2">CBS 109695</strain>
    </source>
</reference>
<proteinExistence type="predicted"/>